<keyword evidence="7" id="KW-0560">Oxidoreductase</keyword>
<dbReference type="EMBL" id="CP072800">
    <property type="protein sequence ID" value="QTR49274.1"/>
    <property type="molecule type" value="Genomic_DNA"/>
</dbReference>
<protein>
    <submittedName>
        <fullName evidence="7">Cytochrome-c peroxidase</fullName>
    </submittedName>
</protein>
<dbReference type="PROSITE" id="PS51007">
    <property type="entry name" value="CYTC"/>
    <property type="match status" value="1"/>
</dbReference>
<keyword evidence="1 4" id="KW-0349">Heme</keyword>
<organism evidence="7 8">
    <name type="scientific">Candidatus Thiothrix anitrata</name>
    <dbReference type="NCBI Taxonomy" id="2823902"/>
    <lineage>
        <taxon>Bacteria</taxon>
        <taxon>Pseudomonadati</taxon>
        <taxon>Pseudomonadota</taxon>
        <taxon>Gammaproteobacteria</taxon>
        <taxon>Thiotrichales</taxon>
        <taxon>Thiotrichaceae</taxon>
        <taxon>Thiothrix</taxon>
    </lineage>
</organism>
<dbReference type="Pfam" id="PF03150">
    <property type="entry name" value="CCP_MauG"/>
    <property type="match status" value="1"/>
</dbReference>
<dbReference type="InterPro" id="IPR009056">
    <property type="entry name" value="Cyt_c-like_dom"/>
</dbReference>
<evidence type="ECO:0000313" key="7">
    <source>
        <dbReference type="EMBL" id="QTR49274.1"/>
    </source>
</evidence>
<proteinExistence type="predicted"/>
<gene>
    <name evidence="7" type="ORF">J8380_13550</name>
</gene>
<dbReference type="InterPro" id="IPR004852">
    <property type="entry name" value="Di-haem_cyt_c_peroxidsae"/>
</dbReference>
<evidence type="ECO:0000256" key="1">
    <source>
        <dbReference type="ARBA" id="ARBA00022617"/>
    </source>
</evidence>
<keyword evidence="5" id="KW-0732">Signal</keyword>
<evidence type="ECO:0000256" key="4">
    <source>
        <dbReference type="PROSITE-ProRule" id="PRU00433"/>
    </source>
</evidence>
<keyword evidence="8" id="KW-1185">Reference proteome</keyword>
<feature type="domain" description="Cytochrome c" evidence="6">
    <location>
        <begin position="24"/>
        <end position="99"/>
    </location>
</feature>
<evidence type="ECO:0000313" key="8">
    <source>
        <dbReference type="Proteomes" id="UP000672027"/>
    </source>
</evidence>
<reference evidence="7 8" key="1">
    <citation type="submission" date="2021-04" db="EMBL/GenBank/DDBJ databases">
        <title>Genomics, taxonomy and metabolism of representatives of sulfur bacteria of the genus Thiothrix: Thiothrix fructosivorans QT, Thiothrix unzii A1T and three new species, Thiothrix subterranea sp. nov., Thiothrix litoralis sp. nov. and 'Candidatus Thiothrix anitrata' sp. nov.</title>
        <authorList>
            <person name="Ravin N.V."/>
            <person name="Smolyakov D."/>
            <person name="Rudenko T.S."/>
            <person name="Mardanov A.V."/>
            <person name="Beletsky A.V."/>
            <person name="Markov N.D."/>
            <person name="Fomenkov A.I."/>
            <person name="Roberts R.J."/>
            <person name="Karnachuk O.V."/>
            <person name="Novikov A."/>
            <person name="Grabovich M.Y."/>
        </authorList>
    </citation>
    <scope>NUCLEOTIDE SEQUENCE [LARGE SCALE GENOMIC DNA]</scope>
    <source>
        <strain evidence="7 8">A52</strain>
    </source>
</reference>
<name>A0ABX7X642_9GAMM</name>
<evidence type="ECO:0000256" key="5">
    <source>
        <dbReference type="SAM" id="SignalP"/>
    </source>
</evidence>
<keyword evidence="2 4" id="KW-0479">Metal-binding</keyword>
<evidence type="ECO:0000259" key="6">
    <source>
        <dbReference type="PROSITE" id="PS51007"/>
    </source>
</evidence>
<dbReference type="GO" id="GO:0004601">
    <property type="term" value="F:peroxidase activity"/>
    <property type="evidence" value="ECO:0007669"/>
    <property type="project" value="UniProtKB-KW"/>
</dbReference>
<evidence type="ECO:0000256" key="2">
    <source>
        <dbReference type="ARBA" id="ARBA00022723"/>
    </source>
</evidence>
<accession>A0ABX7X642</accession>
<evidence type="ECO:0000256" key="3">
    <source>
        <dbReference type="ARBA" id="ARBA00023004"/>
    </source>
</evidence>
<feature type="chain" id="PRO_5047506722" evidence="5">
    <location>
        <begin position="18"/>
        <end position="99"/>
    </location>
</feature>
<keyword evidence="3 4" id="KW-0408">Iron</keyword>
<dbReference type="Gene3D" id="1.10.760.10">
    <property type="entry name" value="Cytochrome c-like domain"/>
    <property type="match status" value="1"/>
</dbReference>
<sequence>MRLLFFCLLCLASTAIAANPPLNTKAALGEKLFSDVNLSKNRTQSCATCHNPEHGFVDNRSTAVGKAVSLAMTANPWGSQCTDGNLRQIQPGFSPKQSG</sequence>
<dbReference type="InterPro" id="IPR036909">
    <property type="entry name" value="Cyt_c-like_dom_sf"/>
</dbReference>
<keyword evidence="7" id="KW-0575">Peroxidase</keyword>
<dbReference type="Proteomes" id="UP000672027">
    <property type="component" value="Chromosome"/>
</dbReference>
<dbReference type="SUPFAM" id="SSF46626">
    <property type="entry name" value="Cytochrome c"/>
    <property type="match status" value="1"/>
</dbReference>
<feature type="signal peptide" evidence="5">
    <location>
        <begin position="1"/>
        <end position="17"/>
    </location>
</feature>